<comment type="caution">
    <text evidence="2">The sequence shown here is derived from an EMBL/GenBank/DDBJ whole genome shotgun (WGS) entry which is preliminary data.</text>
</comment>
<feature type="region of interest" description="Disordered" evidence="1">
    <location>
        <begin position="1"/>
        <end position="27"/>
    </location>
</feature>
<feature type="region of interest" description="Disordered" evidence="1">
    <location>
        <begin position="67"/>
        <end position="93"/>
    </location>
</feature>
<evidence type="ECO:0000313" key="2">
    <source>
        <dbReference type="EMBL" id="KAL0968191.1"/>
    </source>
</evidence>
<sequence length="93" mass="10423">MSRRKQAKPRSVKAVEEGDSSEFSGNWDSASIQPGIHFVTGYVFSQSDLRLITFWMSHSTESQFLISVPHGPQCSTPREHGGKREEKGGEREV</sequence>
<protein>
    <submittedName>
        <fullName evidence="2">Uncharacterized protein</fullName>
    </submittedName>
</protein>
<gene>
    <name evidence="2" type="ORF">UPYG_G00263550</name>
</gene>
<keyword evidence="3" id="KW-1185">Reference proteome</keyword>
<evidence type="ECO:0000256" key="1">
    <source>
        <dbReference type="SAM" id="MobiDB-lite"/>
    </source>
</evidence>
<dbReference type="Proteomes" id="UP001557470">
    <property type="component" value="Unassembled WGS sequence"/>
</dbReference>
<reference evidence="2 3" key="1">
    <citation type="submission" date="2024-06" db="EMBL/GenBank/DDBJ databases">
        <authorList>
            <person name="Pan Q."/>
            <person name="Wen M."/>
            <person name="Jouanno E."/>
            <person name="Zahm M."/>
            <person name="Klopp C."/>
            <person name="Cabau C."/>
            <person name="Louis A."/>
            <person name="Berthelot C."/>
            <person name="Parey E."/>
            <person name="Roest Crollius H."/>
            <person name="Montfort J."/>
            <person name="Robinson-Rechavi M."/>
            <person name="Bouchez O."/>
            <person name="Lampietro C."/>
            <person name="Lopez Roques C."/>
            <person name="Donnadieu C."/>
            <person name="Postlethwait J."/>
            <person name="Bobe J."/>
            <person name="Verreycken H."/>
            <person name="Guiguen Y."/>
        </authorList>
    </citation>
    <scope>NUCLEOTIDE SEQUENCE [LARGE SCALE GENOMIC DNA]</scope>
    <source>
        <strain evidence="2">Up_M1</strain>
        <tissue evidence="2">Testis</tissue>
    </source>
</reference>
<name>A0ABD0WAZ9_UMBPY</name>
<evidence type="ECO:0000313" key="3">
    <source>
        <dbReference type="Proteomes" id="UP001557470"/>
    </source>
</evidence>
<accession>A0ABD0WAZ9</accession>
<organism evidence="2 3">
    <name type="scientific">Umbra pygmaea</name>
    <name type="common">Eastern mudminnow</name>
    <dbReference type="NCBI Taxonomy" id="75934"/>
    <lineage>
        <taxon>Eukaryota</taxon>
        <taxon>Metazoa</taxon>
        <taxon>Chordata</taxon>
        <taxon>Craniata</taxon>
        <taxon>Vertebrata</taxon>
        <taxon>Euteleostomi</taxon>
        <taxon>Actinopterygii</taxon>
        <taxon>Neopterygii</taxon>
        <taxon>Teleostei</taxon>
        <taxon>Protacanthopterygii</taxon>
        <taxon>Esociformes</taxon>
        <taxon>Umbridae</taxon>
        <taxon>Umbra</taxon>
    </lineage>
</organism>
<dbReference type="AlphaFoldDB" id="A0ABD0WAZ9"/>
<proteinExistence type="predicted"/>
<dbReference type="EMBL" id="JAGEUA010000008">
    <property type="protein sequence ID" value="KAL0968191.1"/>
    <property type="molecule type" value="Genomic_DNA"/>
</dbReference>
<feature type="compositionally biased region" description="Basic residues" evidence="1">
    <location>
        <begin position="1"/>
        <end position="11"/>
    </location>
</feature>
<feature type="compositionally biased region" description="Basic and acidic residues" evidence="1">
    <location>
        <begin position="77"/>
        <end position="93"/>
    </location>
</feature>